<comment type="caution">
    <text evidence="1">The sequence shown here is derived from an EMBL/GenBank/DDBJ whole genome shotgun (WGS) entry which is preliminary data.</text>
</comment>
<accession>A0ACB8FKE2</accession>
<proteinExistence type="predicted"/>
<name>A0ACB8FKE2_9SAUR</name>
<evidence type="ECO:0000313" key="2">
    <source>
        <dbReference type="Proteomes" id="UP000827872"/>
    </source>
</evidence>
<dbReference type="EMBL" id="CM037617">
    <property type="protein sequence ID" value="KAH8006008.1"/>
    <property type="molecule type" value="Genomic_DNA"/>
</dbReference>
<organism evidence="1 2">
    <name type="scientific">Sphaerodactylus townsendi</name>
    <dbReference type="NCBI Taxonomy" id="933632"/>
    <lineage>
        <taxon>Eukaryota</taxon>
        <taxon>Metazoa</taxon>
        <taxon>Chordata</taxon>
        <taxon>Craniata</taxon>
        <taxon>Vertebrata</taxon>
        <taxon>Euteleostomi</taxon>
        <taxon>Lepidosauria</taxon>
        <taxon>Squamata</taxon>
        <taxon>Bifurcata</taxon>
        <taxon>Gekkota</taxon>
        <taxon>Sphaerodactylidae</taxon>
        <taxon>Sphaerodactylus</taxon>
    </lineage>
</organism>
<dbReference type="Proteomes" id="UP000827872">
    <property type="component" value="Linkage Group LG04"/>
</dbReference>
<reference evidence="1" key="1">
    <citation type="submission" date="2021-08" db="EMBL/GenBank/DDBJ databases">
        <title>The first chromosome-level gecko genome reveals the dynamic sex chromosomes of Neotropical dwarf geckos (Sphaerodactylidae: Sphaerodactylus).</title>
        <authorList>
            <person name="Pinto B.J."/>
            <person name="Keating S.E."/>
            <person name="Gamble T."/>
        </authorList>
    </citation>
    <scope>NUCLEOTIDE SEQUENCE</scope>
    <source>
        <strain evidence="1">TG3544</strain>
    </source>
</reference>
<sequence length="116" mass="13342">MERKRSLGEWRISYHDPAWPLYNPKVNFKPSTLPSFKLRKQLNRGCQGPKVQANICRKDPLLLYRRNGFRPVKNVTVSPLLPKGSLWGCGSVKEERIIQSKIATLPGLPWGRKDKC</sequence>
<gene>
    <name evidence="1" type="ORF">K3G42_031727</name>
</gene>
<evidence type="ECO:0000313" key="1">
    <source>
        <dbReference type="EMBL" id="KAH8006008.1"/>
    </source>
</evidence>
<keyword evidence="2" id="KW-1185">Reference proteome</keyword>
<protein>
    <submittedName>
        <fullName evidence="1">Uncharacterized protein</fullName>
    </submittedName>
</protein>